<feature type="compositionally biased region" description="Gly residues" evidence="1">
    <location>
        <begin position="1"/>
        <end position="10"/>
    </location>
</feature>
<proteinExistence type="predicted"/>
<dbReference type="InterPro" id="IPR025175">
    <property type="entry name" value="DUF3934"/>
</dbReference>
<evidence type="ECO:0000313" key="3">
    <source>
        <dbReference type="Proteomes" id="UP000076927"/>
    </source>
</evidence>
<feature type="region of interest" description="Disordered" evidence="1">
    <location>
        <begin position="1"/>
        <end position="72"/>
    </location>
</feature>
<evidence type="ECO:0000313" key="2">
    <source>
        <dbReference type="EMBL" id="ANE45297.1"/>
    </source>
</evidence>
<dbReference type="RefSeq" id="WP_157279764.1">
    <property type="nucleotide sequence ID" value="NZ_CP011388.1"/>
</dbReference>
<dbReference type="Proteomes" id="UP000076927">
    <property type="component" value="Chromosome"/>
</dbReference>
<reference evidence="2 3" key="1">
    <citation type="submission" date="2015-01" db="EMBL/GenBank/DDBJ databases">
        <title>Paenibacillus swuensis/DY6/whole genome sequencing.</title>
        <authorList>
            <person name="Kim M.K."/>
            <person name="Srinivasan S."/>
            <person name="Lee J.-J."/>
        </authorList>
    </citation>
    <scope>NUCLEOTIDE SEQUENCE [LARGE SCALE GENOMIC DNA]</scope>
    <source>
        <strain evidence="2 3">DY6</strain>
    </source>
</reference>
<dbReference type="AlphaFoldDB" id="A0A172TEH6"/>
<keyword evidence="3" id="KW-1185">Reference proteome</keyword>
<evidence type="ECO:0008006" key="4">
    <source>
        <dbReference type="Google" id="ProtNLM"/>
    </source>
</evidence>
<gene>
    <name evidence="2" type="ORF">SY83_01950</name>
</gene>
<dbReference type="KEGG" id="pswu:SY83_01950"/>
<accession>A0A172TEH6</accession>
<dbReference type="PATRIC" id="fig|1178515.4.peg.368"/>
<feature type="compositionally biased region" description="Basic and acidic residues" evidence="1">
    <location>
        <begin position="11"/>
        <end position="21"/>
    </location>
</feature>
<organism evidence="2 3">
    <name type="scientific">Paenibacillus swuensis</name>
    <dbReference type="NCBI Taxonomy" id="1178515"/>
    <lineage>
        <taxon>Bacteria</taxon>
        <taxon>Bacillati</taxon>
        <taxon>Bacillota</taxon>
        <taxon>Bacilli</taxon>
        <taxon>Bacillales</taxon>
        <taxon>Paenibacillaceae</taxon>
        <taxon>Paenibacillus</taxon>
    </lineage>
</organism>
<dbReference type="EMBL" id="CP011388">
    <property type="protein sequence ID" value="ANE45297.1"/>
    <property type="molecule type" value="Genomic_DNA"/>
</dbReference>
<evidence type="ECO:0000256" key="1">
    <source>
        <dbReference type="SAM" id="MobiDB-lite"/>
    </source>
</evidence>
<dbReference type="Pfam" id="PF13070">
    <property type="entry name" value="DUF3934"/>
    <property type="match status" value="1"/>
</dbReference>
<feature type="compositionally biased region" description="Basic and acidic residues" evidence="1">
    <location>
        <begin position="43"/>
        <end position="72"/>
    </location>
</feature>
<sequence>MAKAKGGTGRGTDKKGWTRWKEKPKKRVEKPVPGAPKAISNKKKAEVNKGSRDRSQSPQNKKETMVDFGTHK</sequence>
<dbReference type="STRING" id="1178515.SY83_01950"/>
<protein>
    <recommendedName>
        <fullName evidence="4">DUF3934 domain-containing protein</fullName>
    </recommendedName>
</protein>
<name>A0A172TEH6_9BACL</name>